<keyword evidence="3" id="KW-1185">Reference proteome</keyword>
<dbReference type="PANTHER" id="PTHR43852:SF3">
    <property type="entry name" value="NUCLEOTIDYLTRANSFERASE"/>
    <property type="match status" value="1"/>
</dbReference>
<protein>
    <submittedName>
        <fullName evidence="2">Putative nucleotidyltransferase</fullName>
    </submittedName>
</protein>
<evidence type="ECO:0000313" key="2">
    <source>
        <dbReference type="EMBL" id="MBB5286065.1"/>
    </source>
</evidence>
<dbReference type="RefSeq" id="WP_184176832.1">
    <property type="nucleotide sequence ID" value="NZ_JACHGF010000008.1"/>
</dbReference>
<dbReference type="InterPro" id="IPR043519">
    <property type="entry name" value="NT_sf"/>
</dbReference>
<evidence type="ECO:0000259" key="1">
    <source>
        <dbReference type="Pfam" id="PF18765"/>
    </source>
</evidence>
<dbReference type="Gene3D" id="3.30.460.10">
    <property type="entry name" value="Beta Polymerase, domain 2"/>
    <property type="match status" value="1"/>
</dbReference>
<dbReference type="CDD" id="cd05403">
    <property type="entry name" value="NT_KNTase_like"/>
    <property type="match status" value="1"/>
</dbReference>
<dbReference type="GO" id="GO:0016740">
    <property type="term" value="F:transferase activity"/>
    <property type="evidence" value="ECO:0007669"/>
    <property type="project" value="UniProtKB-KW"/>
</dbReference>
<dbReference type="AlphaFoldDB" id="A0A840TT47"/>
<dbReference type="Proteomes" id="UP000557307">
    <property type="component" value="Unassembled WGS sequence"/>
</dbReference>
<sequence>MFGLKPAHIDAINQCFAHYPAIERVVVYGSRAKGNYRPGSDIDLTIVDNGLSFGELMRLENELDDLLLPYKIDLSLKRQISNPDLLAHIERVGQLFYDQEKWLDKASKN</sequence>
<dbReference type="SUPFAM" id="SSF81301">
    <property type="entry name" value="Nucleotidyltransferase"/>
    <property type="match status" value="1"/>
</dbReference>
<dbReference type="InterPro" id="IPR041633">
    <property type="entry name" value="Polbeta"/>
</dbReference>
<name>A0A840TT47_9BACT</name>
<reference evidence="2 3" key="1">
    <citation type="submission" date="2020-08" db="EMBL/GenBank/DDBJ databases">
        <title>Genomic Encyclopedia of Type Strains, Phase IV (KMG-IV): sequencing the most valuable type-strain genomes for metagenomic binning, comparative biology and taxonomic classification.</title>
        <authorList>
            <person name="Goeker M."/>
        </authorList>
    </citation>
    <scope>NUCLEOTIDE SEQUENCE [LARGE SCALE GENOMIC DNA]</scope>
    <source>
        <strain evidence="2 3">DSM 105074</strain>
    </source>
</reference>
<dbReference type="InterPro" id="IPR052930">
    <property type="entry name" value="TA_antitoxin_MntA"/>
</dbReference>
<dbReference type="EMBL" id="JACHGF010000008">
    <property type="protein sequence ID" value="MBB5286065.1"/>
    <property type="molecule type" value="Genomic_DNA"/>
</dbReference>
<evidence type="ECO:0000313" key="3">
    <source>
        <dbReference type="Proteomes" id="UP000557307"/>
    </source>
</evidence>
<accession>A0A840TT47</accession>
<feature type="domain" description="Polymerase beta nucleotidyltransferase" evidence="1">
    <location>
        <begin position="12"/>
        <end position="100"/>
    </location>
</feature>
<keyword evidence="2" id="KW-0808">Transferase</keyword>
<proteinExistence type="predicted"/>
<gene>
    <name evidence="2" type="ORF">HNQ92_004225</name>
</gene>
<dbReference type="PANTHER" id="PTHR43852">
    <property type="entry name" value="NUCLEOTIDYLTRANSFERASE"/>
    <property type="match status" value="1"/>
</dbReference>
<comment type="caution">
    <text evidence="2">The sequence shown here is derived from an EMBL/GenBank/DDBJ whole genome shotgun (WGS) entry which is preliminary data.</text>
</comment>
<organism evidence="2 3">
    <name type="scientific">Rhabdobacter roseus</name>
    <dbReference type="NCBI Taxonomy" id="1655419"/>
    <lineage>
        <taxon>Bacteria</taxon>
        <taxon>Pseudomonadati</taxon>
        <taxon>Bacteroidota</taxon>
        <taxon>Cytophagia</taxon>
        <taxon>Cytophagales</taxon>
        <taxon>Cytophagaceae</taxon>
        <taxon>Rhabdobacter</taxon>
    </lineage>
</organism>
<dbReference type="Pfam" id="PF18765">
    <property type="entry name" value="Polbeta"/>
    <property type="match status" value="1"/>
</dbReference>